<dbReference type="EMBL" id="OU015584">
    <property type="protein sequence ID" value="CAG5080080.1"/>
    <property type="molecule type" value="Genomic_DNA"/>
</dbReference>
<gene>
    <name evidence="1" type="ORF">CRYO30217_01176</name>
</gene>
<dbReference type="AlphaFoldDB" id="A0A916JLD1"/>
<evidence type="ECO:0000313" key="2">
    <source>
        <dbReference type="Proteomes" id="UP000683507"/>
    </source>
</evidence>
<name>A0A916JLD1_9FLAO</name>
<keyword evidence="2" id="KW-1185">Reference proteome</keyword>
<organism evidence="1 2">
    <name type="scientific">Parvicella tangerina</name>
    <dbReference type="NCBI Taxonomy" id="2829795"/>
    <lineage>
        <taxon>Bacteria</taxon>
        <taxon>Pseudomonadati</taxon>
        <taxon>Bacteroidota</taxon>
        <taxon>Flavobacteriia</taxon>
        <taxon>Flavobacteriales</taxon>
        <taxon>Parvicellaceae</taxon>
        <taxon>Parvicella</taxon>
    </lineage>
</organism>
<dbReference type="RefSeq" id="WP_258541389.1">
    <property type="nucleotide sequence ID" value="NZ_OU015584.1"/>
</dbReference>
<protein>
    <recommendedName>
        <fullName evidence="3">DUF4276 family protein</fullName>
    </recommendedName>
</protein>
<evidence type="ECO:0000313" key="1">
    <source>
        <dbReference type="EMBL" id="CAG5080080.1"/>
    </source>
</evidence>
<reference evidence="1" key="1">
    <citation type="submission" date="2021-04" db="EMBL/GenBank/DDBJ databases">
        <authorList>
            <person name="Rodrigo-Torres L."/>
            <person name="Arahal R. D."/>
            <person name="Lucena T."/>
        </authorList>
    </citation>
    <scope>NUCLEOTIDE SEQUENCE</scope>
    <source>
        <strain evidence="1">AS29M-1</strain>
    </source>
</reference>
<dbReference type="Proteomes" id="UP000683507">
    <property type="component" value="Chromosome"/>
</dbReference>
<accession>A0A916JLD1</accession>
<dbReference type="KEGG" id="ptan:CRYO30217_01176"/>
<proteinExistence type="predicted"/>
<sequence>MNLYFVLEGDQTEPKVFPKWLEFILPHFSQVYFETDATEHNYYMFSGGGIPSIYNHTVNAIKNINEHRLYNKLIVCLDGEEIGVEERVQELLAHIEESEVVLNIDCTLHIVVQEVCIETWFLGNRRIIKRNPQKQLLKDYLSFYNVRLEDPELLEIFNDSFRTKAQFHYSYFKEVLREKNLNYRKSKPTIVQDLTYLQELTNRVTDTGHINSFKQFVDLLNDIKAKTT</sequence>
<evidence type="ECO:0008006" key="3">
    <source>
        <dbReference type="Google" id="ProtNLM"/>
    </source>
</evidence>